<accession>A0A9P8UXL1</accession>
<dbReference type="RefSeq" id="XP_045964532.1">
    <property type="nucleotide sequence ID" value="XM_046101484.1"/>
</dbReference>
<dbReference type="EMBL" id="JAGPXC010000001">
    <property type="protein sequence ID" value="KAH6660401.1"/>
    <property type="molecule type" value="Genomic_DNA"/>
</dbReference>
<dbReference type="OrthoDB" id="191139at2759"/>
<evidence type="ECO:0000313" key="2">
    <source>
        <dbReference type="Proteomes" id="UP000758603"/>
    </source>
</evidence>
<reference evidence="1" key="1">
    <citation type="journal article" date="2021" name="Nat. Commun.">
        <title>Genetic determinants of endophytism in the Arabidopsis root mycobiome.</title>
        <authorList>
            <person name="Mesny F."/>
            <person name="Miyauchi S."/>
            <person name="Thiergart T."/>
            <person name="Pickel B."/>
            <person name="Atanasova L."/>
            <person name="Karlsson M."/>
            <person name="Huettel B."/>
            <person name="Barry K.W."/>
            <person name="Haridas S."/>
            <person name="Chen C."/>
            <person name="Bauer D."/>
            <person name="Andreopoulos W."/>
            <person name="Pangilinan J."/>
            <person name="LaButti K."/>
            <person name="Riley R."/>
            <person name="Lipzen A."/>
            <person name="Clum A."/>
            <person name="Drula E."/>
            <person name="Henrissat B."/>
            <person name="Kohler A."/>
            <person name="Grigoriev I.V."/>
            <person name="Martin F.M."/>
            <person name="Hacquard S."/>
        </authorList>
    </citation>
    <scope>NUCLEOTIDE SEQUENCE</scope>
    <source>
        <strain evidence="1">MPI-SDFR-AT-0073</strain>
    </source>
</reference>
<comment type="caution">
    <text evidence="1">The sequence shown here is derived from an EMBL/GenBank/DDBJ whole genome shotgun (WGS) entry which is preliminary data.</text>
</comment>
<sequence>MSEWNRTPLSFHVSDTCIRLSQIFLVMDGYDGVGFELCKILYDHNMTIFIAGRSASNARM</sequence>
<proteinExistence type="predicted"/>
<dbReference type="GeneID" id="70130376"/>
<name>A0A9P8UXL1_9PEZI</name>
<protein>
    <submittedName>
        <fullName evidence="1">Uncharacterized protein</fullName>
    </submittedName>
</protein>
<keyword evidence="2" id="KW-1185">Reference proteome</keyword>
<dbReference type="AlphaFoldDB" id="A0A9P8UXL1"/>
<evidence type="ECO:0000313" key="1">
    <source>
        <dbReference type="EMBL" id="KAH6660401.1"/>
    </source>
</evidence>
<organism evidence="1 2">
    <name type="scientific">Truncatella angustata</name>
    <dbReference type="NCBI Taxonomy" id="152316"/>
    <lineage>
        <taxon>Eukaryota</taxon>
        <taxon>Fungi</taxon>
        <taxon>Dikarya</taxon>
        <taxon>Ascomycota</taxon>
        <taxon>Pezizomycotina</taxon>
        <taxon>Sordariomycetes</taxon>
        <taxon>Xylariomycetidae</taxon>
        <taxon>Amphisphaeriales</taxon>
        <taxon>Sporocadaceae</taxon>
        <taxon>Truncatella</taxon>
    </lineage>
</organism>
<dbReference type="Proteomes" id="UP000758603">
    <property type="component" value="Unassembled WGS sequence"/>
</dbReference>
<gene>
    <name evidence="1" type="ORF">BKA67DRAFT_547894</name>
</gene>